<evidence type="ECO:0000256" key="5">
    <source>
        <dbReference type="ARBA" id="ARBA00022705"/>
    </source>
</evidence>
<dbReference type="GO" id="GO:0000166">
    <property type="term" value="F:nucleotide binding"/>
    <property type="evidence" value="ECO:0007669"/>
    <property type="project" value="InterPro"/>
</dbReference>
<comment type="similarity">
    <text evidence="1">Belongs to the DNA polymerase type-B family.</text>
</comment>
<keyword evidence="4" id="KW-0548">Nucleotidyltransferase</keyword>
<gene>
    <name evidence="10" type="ORF">AVEN_57775_1</name>
</gene>
<comment type="catalytic activity">
    <reaction evidence="8">
        <text>DNA(n) + a 2'-deoxyribonucleoside 5'-triphosphate = DNA(n+1) + diphosphate</text>
        <dbReference type="Rhea" id="RHEA:22508"/>
        <dbReference type="Rhea" id="RHEA-COMP:17339"/>
        <dbReference type="Rhea" id="RHEA-COMP:17340"/>
        <dbReference type="ChEBI" id="CHEBI:33019"/>
        <dbReference type="ChEBI" id="CHEBI:61560"/>
        <dbReference type="ChEBI" id="CHEBI:173112"/>
        <dbReference type="EC" id="2.7.7.7"/>
    </reaction>
</comment>
<dbReference type="SUPFAM" id="SSF56672">
    <property type="entry name" value="DNA/RNA polymerases"/>
    <property type="match status" value="1"/>
</dbReference>
<dbReference type="OrthoDB" id="6422934at2759"/>
<sequence>VNKYCIYPVGHPQIITEGFKEIEDYFGIVRCKVIPPRGLYLPVLPYRSQNKLMFPLCRSCVETNQQTPCSHDDEERALTGTWVSEEVKLAKTKVYRISDQESSGWPQNCSTEEEKATYIREYEKKEGIKLDAQNILKKPGRRQVAKLALNSFWGRWGMNTLRSQLTYVNTVPDFNRMLSDPSNDVCMNNLKEKNICKV</sequence>
<dbReference type="Gene3D" id="1.10.287.690">
    <property type="entry name" value="Helix hairpin bin"/>
    <property type="match status" value="1"/>
</dbReference>
<evidence type="ECO:0000256" key="3">
    <source>
        <dbReference type="ARBA" id="ARBA00022679"/>
    </source>
</evidence>
<dbReference type="GO" id="GO:0003887">
    <property type="term" value="F:DNA-directed DNA polymerase activity"/>
    <property type="evidence" value="ECO:0007669"/>
    <property type="project" value="UniProtKB-KW"/>
</dbReference>
<dbReference type="InterPro" id="IPR004868">
    <property type="entry name" value="DNA-dir_DNA_pol_B_mt/vir"/>
</dbReference>
<evidence type="ECO:0000313" key="10">
    <source>
        <dbReference type="EMBL" id="GBN07125.1"/>
    </source>
</evidence>
<name>A0A4Y2KXV4_ARAVE</name>
<feature type="domain" description="DNA-directed DNA polymerase family B mitochondria/virus" evidence="9">
    <location>
        <begin position="7"/>
        <end position="169"/>
    </location>
</feature>
<dbReference type="EMBL" id="BGPR01274357">
    <property type="protein sequence ID" value="GBN07125.1"/>
    <property type="molecule type" value="Genomic_DNA"/>
</dbReference>
<proteinExistence type="inferred from homology"/>
<keyword evidence="3" id="KW-0808">Transferase</keyword>
<keyword evidence="5" id="KW-0235">DNA replication</keyword>
<organism evidence="10 11">
    <name type="scientific">Araneus ventricosus</name>
    <name type="common">Orbweaver spider</name>
    <name type="synonym">Epeira ventricosa</name>
    <dbReference type="NCBI Taxonomy" id="182803"/>
    <lineage>
        <taxon>Eukaryota</taxon>
        <taxon>Metazoa</taxon>
        <taxon>Ecdysozoa</taxon>
        <taxon>Arthropoda</taxon>
        <taxon>Chelicerata</taxon>
        <taxon>Arachnida</taxon>
        <taxon>Araneae</taxon>
        <taxon>Araneomorphae</taxon>
        <taxon>Entelegynae</taxon>
        <taxon>Araneoidea</taxon>
        <taxon>Araneidae</taxon>
        <taxon>Araneus</taxon>
    </lineage>
</organism>
<evidence type="ECO:0000313" key="11">
    <source>
        <dbReference type="Proteomes" id="UP000499080"/>
    </source>
</evidence>
<evidence type="ECO:0000256" key="7">
    <source>
        <dbReference type="ARBA" id="ARBA00023125"/>
    </source>
</evidence>
<evidence type="ECO:0000256" key="8">
    <source>
        <dbReference type="ARBA" id="ARBA00049244"/>
    </source>
</evidence>
<protein>
    <recommendedName>
        <fullName evidence="2">DNA-directed DNA polymerase</fullName>
        <ecNumber evidence="2">2.7.7.7</ecNumber>
    </recommendedName>
</protein>
<evidence type="ECO:0000256" key="2">
    <source>
        <dbReference type="ARBA" id="ARBA00012417"/>
    </source>
</evidence>
<dbReference type="InterPro" id="IPR043502">
    <property type="entry name" value="DNA/RNA_pol_sf"/>
</dbReference>
<dbReference type="Pfam" id="PF03175">
    <property type="entry name" value="DNA_pol_B_2"/>
    <property type="match status" value="1"/>
</dbReference>
<evidence type="ECO:0000256" key="1">
    <source>
        <dbReference type="ARBA" id="ARBA00005755"/>
    </source>
</evidence>
<keyword evidence="6" id="KW-0239">DNA-directed DNA polymerase</keyword>
<dbReference type="PANTHER" id="PTHR33568">
    <property type="entry name" value="DNA POLYMERASE"/>
    <property type="match status" value="1"/>
</dbReference>
<dbReference type="EC" id="2.7.7.7" evidence="2"/>
<accession>A0A4Y2KXV4</accession>
<evidence type="ECO:0000259" key="9">
    <source>
        <dbReference type="Pfam" id="PF03175"/>
    </source>
</evidence>
<reference evidence="10 11" key="1">
    <citation type="journal article" date="2019" name="Sci. Rep.">
        <title>Orb-weaving spider Araneus ventricosus genome elucidates the spidroin gene catalogue.</title>
        <authorList>
            <person name="Kono N."/>
            <person name="Nakamura H."/>
            <person name="Ohtoshi R."/>
            <person name="Moran D.A.P."/>
            <person name="Shinohara A."/>
            <person name="Yoshida Y."/>
            <person name="Fujiwara M."/>
            <person name="Mori M."/>
            <person name="Tomita M."/>
            <person name="Arakawa K."/>
        </authorList>
    </citation>
    <scope>NUCLEOTIDE SEQUENCE [LARGE SCALE GENOMIC DNA]</scope>
</reference>
<evidence type="ECO:0000256" key="4">
    <source>
        <dbReference type="ARBA" id="ARBA00022695"/>
    </source>
</evidence>
<dbReference type="PANTHER" id="PTHR33568:SF3">
    <property type="entry name" value="DNA-DIRECTED DNA POLYMERASE"/>
    <property type="match status" value="1"/>
</dbReference>
<evidence type="ECO:0000256" key="6">
    <source>
        <dbReference type="ARBA" id="ARBA00022932"/>
    </source>
</evidence>
<dbReference type="Proteomes" id="UP000499080">
    <property type="component" value="Unassembled WGS sequence"/>
</dbReference>
<keyword evidence="11" id="KW-1185">Reference proteome</keyword>
<dbReference type="GO" id="GO:0003677">
    <property type="term" value="F:DNA binding"/>
    <property type="evidence" value="ECO:0007669"/>
    <property type="project" value="UniProtKB-KW"/>
</dbReference>
<dbReference type="GO" id="GO:0006260">
    <property type="term" value="P:DNA replication"/>
    <property type="evidence" value="ECO:0007669"/>
    <property type="project" value="UniProtKB-KW"/>
</dbReference>
<feature type="non-terminal residue" evidence="10">
    <location>
        <position position="1"/>
    </location>
</feature>
<dbReference type="AlphaFoldDB" id="A0A4Y2KXV4"/>
<comment type="caution">
    <text evidence="10">The sequence shown here is derived from an EMBL/GenBank/DDBJ whole genome shotgun (WGS) entry which is preliminary data.</text>
</comment>
<keyword evidence="7" id="KW-0238">DNA-binding</keyword>